<evidence type="ECO:0000256" key="3">
    <source>
        <dbReference type="ARBA" id="ARBA00022676"/>
    </source>
</evidence>
<dbReference type="Proteomes" id="UP001331761">
    <property type="component" value="Unassembled WGS sequence"/>
</dbReference>
<comment type="catalytic activity">
    <reaction evidence="9 11">
        <text>glucuronate acceptor + UDP-alpha-D-glucuronate = acceptor beta-D-glucuronoside + UDP + H(+)</text>
        <dbReference type="Rhea" id="RHEA:21032"/>
        <dbReference type="ChEBI" id="CHEBI:15378"/>
        <dbReference type="ChEBI" id="CHEBI:58052"/>
        <dbReference type="ChEBI" id="CHEBI:58223"/>
        <dbReference type="ChEBI" id="CHEBI:132367"/>
        <dbReference type="ChEBI" id="CHEBI:132368"/>
        <dbReference type="EC" id="2.4.1.17"/>
    </reaction>
</comment>
<evidence type="ECO:0000256" key="9">
    <source>
        <dbReference type="ARBA" id="ARBA00047475"/>
    </source>
</evidence>
<keyword evidence="6" id="KW-0732">Signal</keyword>
<evidence type="ECO:0000256" key="2">
    <source>
        <dbReference type="ARBA" id="ARBA00009995"/>
    </source>
</evidence>
<comment type="subcellular location">
    <subcellularLocation>
        <location evidence="1 11">Membrane</location>
        <topology evidence="1 11">Single-pass membrane protein</topology>
    </subcellularLocation>
</comment>
<dbReference type="AlphaFoldDB" id="A0AAN8ICG9"/>
<evidence type="ECO:0000256" key="11">
    <source>
        <dbReference type="RuleBase" id="RU362059"/>
    </source>
</evidence>
<sequence>MNGRWVIFLTFFLYFTNAYKFLVYSPVFGYSHMNFMGAIADTLTEAGHDVTVLMPVMDTEESQTGLKLTRKIITPPIVPRVRGMTKYRSEVMSKIWTMQPSYALTCIGRTIAQTMTDLFTYQCEGLVTDDALLRRLADEKFDVGISEVLSICGLGIFEALEIPSSIAAYSGTYADVLSKSIGEPAAPSYVPRGLATYSDRMNFLERARNAVEGVLVQKFFDIVFSKEIEIFRAKFGPQFRDYDDIIADASYVFTNSNPYFDFPRPMLHKTVSIGGIAVHVDPKKNVLSKEWHYILNERNTTVLISFGSATKSIYMPDEYRNSLLKIFESMPETTFIWKYEDEGSQMAAHLRNVHLSTWVPQTALLADPRLTAFITHGGLGSTNELALLGKPAILVPIYADQTRNAHMLAKHGGGIVLTKYALEHPQKLRESLQRIFNDASFSHNAKRLSEMLLNQPISAKQLVIRHSEFAAKFGRLPNLDPYGRQLSFIEYFLIDIFLIVFIAFILVAFIVFKVLRRCYSLILSQKSKKE</sequence>
<comment type="similarity">
    <text evidence="2 10">Belongs to the UDP-glycosyltransferase family.</text>
</comment>
<keyword evidence="3 10" id="KW-0328">Glycosyltransferase</keyword>
<evidence type="ECO:0000313" key="12">
    <source>
        <dbReference type="EMBL" id="KAK5968531.1"/>
    </source>
</evidence>
<keyword evidence="4 10" id="KW-0808">Transferase</keyword>
<keyword evidence="8 11" id="KW-0472">Membrane</keyword>
<evidence type="ECO:0000313" key="13">
    <source>
        <dbReference type="EMBL" id="KAK5969269.1"/>
    </source>
</evidence>
<dbReference type="PANTHER" id="PTHR48043:SF23">
    <property type="entry name" value="UDP-GLUCURONOSYLTRANSFERASE"/>
    <property type="match status" value="1"/>
</dbReference>
<evidence type="ECO:0000313" key="14">
    <source>
        <dbReference type="Proteomes" id="UP001331761"/>
    </source>
</evidence>
<feature type="transmembrane region" description="Helical" evidence="11">
    <location>
        <begin position="491"/>
        <end position="515"/>
    </location>
</feature>
<gene>
    <name evidence="13" type="ORF">GCK32_008908</name>
    <name evidence="12" type="ORF">GCK32_009097</name>
</gene>
<dbReference type="SUPFAM" id="SSF53756">
    <property type="entry name" value="UDP-Glycosyltransferase/glycogen phosphorylase"/>
    <property type="match status" value="1"/>
</dbReference>
<dbReference type="EMBL" id="WIXE01021273">
    <property type="protein sequence ID" value="KAK5968531.1"/>
    <property type="molecule type" value="Genomic_DNA"/>
</dbReference>
<dbReference type="FunFam" id="3.40.50.2000:FF:000038">
    <property type="entry name" value="UDP-GlucuronosylTransferase"/>
    <property type="match status" value="1"/>
</dbReference>
<evidence type="ECO:0000256" key="5">
    <source>
        <dbReference type="ARBA" id="ARBA00022692"/>
    </source>
</evidence>
<evidence type="ECO:0000256" key="8">
    <source>
        <dbReference type="ARBA" id="ARBA00023136"/>
    </source>
</evidence>
<dbReference type="InterPro" id="IPR050271">
    <property type="entry name" value="UDP-glycosyltransferase"/>
</dbReference>
<dbReference type="GO" id="GO:0015020">
    <property type="term" value="F:glucuronosyltransferase activity"/>
    <property type="evidence" value="ECO:0007669"/>
    <property type="project" value="UniProtKB-EC"/>
</dbReference>
<dbReference type="PANTHER" id="PTHR48043">
    <property type="entry name" value="EG:EG0003.4 PROTEIN-RELATED"/>
    <property type="match status" value="1"/>
</dbReference>
<keyword evidence="7 11" id="KW-1133">Transmembrane helix</keyword>
<dbReference type="InterPro" id="IPR035595">
    <property type="entry name" value="UDP_glycos_trans_CS"/>
</dbReference>
<dbReference type="EMBL" id="WIXE01020368">
    <property type="protein sequence ID" value="KAK5969269.1"/>
    <property type="molecule type" value="Genomic_DNA"/>
</dbReference>
<keyword evidence="14" id="KW-1185">Reference proteome</keyword>
<dbReference type="InterPro" id="IPR002213">
    <property type="entry name" value="UDP_glucos_trans"/>
</dbReference>
<keyword evidence="5 11" id="KW-0812">Transmembrane</keyword>
<organism evidence="13 14">
    <name type="scientific">Trichostrongylus colubriformis</name>
    <name type="common">Black scour worm</name>
    <dbReference type="NCBI Taxonomy" id="6319"/>
    <lineage>
        <taxon>Eukaryota</taxon>
        <taxon>Metazoa</taxon>
        <taxon>Ecdysozoa</taxon>
        <taxon>Nematoda</taxon>
        <taxon>Chromadorea</taxon>
        <taxon>Rhabditida</taxon>
        <taxon>Rhabditina</taxon>
        <taxon>Rhabditomorpha</taxon>
        <taxon>Strongyloidea</taxon>
        <taxon>Trichostrongylidae</taxon>
        <taxon>Trichostrongylus</taxon>
    </lineage>
</organism>
<dbReference type="PROSITE" id="PS00375">
    <property type="entry name" value="UDPGT"/>
    <property type="match status" value="1"/>
</dbReference>
<dbReference type="GO" id="GO:0016020">
    <property type="term" value="C:membrane"/>
    <property type="evidence" value="ECO:0007669"/>
    <property type="project" value="UniProtKB-SubCell"/>
</dbReference>
<dbReference type="Gene3D" id="3.40.50.2000">
    <property type="entry name" value="Glycogen Phosphorylase B"/>
    <property type="match status" value="2"/>
</dbReference>
<evidence type="ECO:0000256" key="10">
    <source>
        <dbReference type="RuleBase" id="RU003718"/>
    </source>
</evidence>
<evidence type="ECO:0000256" key="7">
    <source>
        <dbReference type="ARBA" id="ARBA00022989"/>
    </source>
</evidence>
<reference evidence="13 14" key="1">
    <citation type="submission" date="2019-10" db="EMBL/GenBank/DDBJ databases">
        <title>Assembly and Annotation for the nematode Trichostrongylus colubriformis.</title>
        <authorList>
            <person name="Martin J."/>
        </authorList>
    </citation>
    <scope>NUCLEOTIDE SEQUENCE [LARGE SCALE GENOMIC DNA]</scope>
    <source>
        <strain evidence="13">G859</strain>
        <tissue evidence="13">Whole worm</tissue>
    </source>
</reference>
<evidence type="ECO:0000256" key="1">
    <source>
        <dbReference type="ARBA" id="ARBA00004167"/>
    </source>
</evidence>
<accession>A0AAN8ICG9</accession>
<name>A0AAN8ICG9_TRICO</name>
<protein>
    <recommendedName>
        <fullName evidence="11">UDP-glucuronosyltransferase</fullName>
        <ecNumber evidence="11">2.4.1.17</ecNumber>
    </recommendedName>
</protein>
<evidence type="ECO:0000256" key="4">
    <source>
        <dbReference type="ARBA" id="ARBA00022679"/>
    </source>
</evidence>
<comment type="caution">
    <text evidence="13">The sequence shown here is derived from an EMBL/GenBank/DDBJ whole genome shotgun (WGS) entry which is preliminary data.</text>
</comment>
<dbReference type="Pfam" id="PF00201">
    <property type="entry name" value="UDPGT"/>
    <property type="match status" value="1"/>
</dbReference>
<dbReference type="EC" id="2.4.1.17" evidence="11"/>
<evidence type="ECO:0000256" key="6">
    <source>
        <dbReference type="ARBA" id="ARBA00022729"/>
    </source>
</evidence>
<dbReference type="CDD" id="cd03784">
    <property type="entry name" value="GT1_Gtf-like"/>
    <property type="match status" value="1"/>
</dbReference>
<proteinExistence type="inferred from homology"/>